<evidence type="ECO:0000259" key="2">
    <source>
        <dbReference type="Pfam" id="PF01569"/>
    </source>
</evidence>
<dbReference type="RefSeq" id="WP_241559724.1">
    <property type="nucleotide sequence ID" value="NZ_CP037867.1"/>
</dbReference>
<dbReference type="InterPro" id="IPR000326">
    <property type="entry name" value="PAP2/HPO"/>
</dbReference>
<proteinExistence type="predicted"/>
<evidence type="ECO:0000313" key="3">
    <source>
        <dbReference type="EMBL" id="QBM29260.1"/>
    </source>
</evidence>
<keyword evidence="1" id="KW-0812">Transmembrane</keyword>
<reference evidence="3 4" key="1">
    <citation type="submission" date="2019-03" db="EMBL/GenBank/DDBJ databases">
        <authorList>
            <person name="Sebastian G."/>
            <person name="Baumann P."/>
            <person name="Ruckert C."/>
            <person name="Kalinowski J."/>
            <person name="Nebel B."/>
            <person name="Takors R."/>
            <person name="Blombach B."/>
        </authorList>
    </citation>
    <scope>NUCLEOTIDE SEQUENCE [LARGE SCALE GENOMIC DNA]</scope>
    <source>
        <strain evidence="3 4">DSM 1084</strain>
    </source>
</reference>
<sequence>MIPSMETLAPAAEGWWSRVWQRICFQTWLKAIGTSAFMFLFFRAYFALLENPQADPTVMPEIWLDHWVQFTPSAFPVYLSLWVYVSLAPALIGNLRALIWFGVWVGALCLTGLAIFWAWPTQTPVFDVDWALYPGLALIKGVDAAGNACPSLHVASAVFSACWLHRLLRQLRTPVWVLWLSALHCVAIAWSTMATLQHVALDVLGGAALGLLFSAASLAHIRDTTPRPLSPARL</sequence>
<keyword evidence="4" id="KW-1185">Reference proteome</keyword>
<keyword evidence="1" id="KW-0472">Membrane</keyword>
<evidence type="ECO:0000313" key="4">
    <source>
        <dbReference type="Proteomes" id="UP000293912"/>
    </source>
</evidence>
<protein>
    <submittedName>
        <fullName evidence="3">PAP2 superfamily protein</fullName>
    </submittedName>
</protein>
<feature type="transmembrane region" description="Helical" evidence="1">
    <location>
        <begin position="176"/>
        <end position="193"/>
    </location>
</feature>
<dbReference type="GO" id="GO:0016020">
    <property type="term" value="C:membrane"/>
    <property type="evidence" value="ECO:0007669"/>
    <property type="project" value="UniProtKB-SubCell"/>
</dbReference>
<feature type="transmembrane region" description="Helical" evidence="1">
    <location>
        <begin position="144"/>
        <end position="164"/>
    </location>
</feature>
<dbReference type="Gene3D" id="1.20.144.10">
    <property type="entry name" value="Phosphatidic acid phosphatase type 2/haloperoxidase"/>
    <property type="match status" value="1"/>
</dbReference>
<evidence type="ECO:0000256" key="1">
    <source>
        <dbReference type="SAM" id="Phobius"/>
    </source>
</evidence>
<feature type="transmembrane region" description="Helical" evidence="1">
    <location>
        <begin position="66"/>
        <end position="85"/>
    </location>
</feature>
<dbReference type="Pfam" id="PF01569">
    <property type="entry name" value="PAP2"/>
    <property type="match status" value="1"/>
</dbReference>
<keyword evidence="1" id="KW-1133">Transmembrane helix</keyword>
<dbReference type="Proteomes" id="UP000293912">
    <property type="component" value="Chromosome"/>
</dbReference>
<dbReference type="AlphaFoldDB" id="A0A4P6WZS5"/>
<dbReference type="KEGG" id="hpse:HPF_16325"/>
<gene>
    <name evidence="3" type="ORF">HPF_16325</name>
</gene>
<accession>A0A4P6WZS5</accession>
<organism evidence="3 4">
    <name type="scientific">Hydrogenophaga pseudoflava</name>
    <name type="common">Pseudomonas carboxydoflava</name>
    <dbReference type="NCBI Taxonomy" id="47421"/>
    <lineage>
        <taxon>Bacteria</taxon>
        <taxon>Pseudomonadati</taxon>
        <taxon>Pseudomonadota</taxon>
        <taxon>Betaproteobacteria</taxon>
        <taxon>Burkholderiales</taxon>
        <taxon>Comamonadaceae</taxon>
        <taxon>Hydrogenophaga</taxon>
    </lineage>
</organism>
<feature type="transmembrane region" description="Helical" evidence="1">
    <location>
        <begin position="199"/>
        <end position="221"/>
    </location>
</feature>
<name>A0A4P6WZS5_HYDPS</name>
<feature type="domain" description="Phosphatidic acid phosphatase type 2/haloperoxidase" evidence="2">
    <location>
        <begin position="141"/>
        <end position="218"/>
    </location>
</feature>
<dbReference type="EMBL" id="CP037867">
    <property type="protein sequence ID" value="QBM29260.1"/>
    <property type="molecule type" value="Genomic_DNA"/>
</dbReference>
<feature type="transmembrane region" description="Helical" evidence="1">
    <location>
        <begin position="27"/>
        <end position="46"/>
    </location>
</feature>
<feature type="transmembrane region" description="Helical" evidence="1">
    <location>
        <begin position="97"/>
        <end position="119"/>
    </location>
</feature>